<name>A0A6H0SF13_9MYCO</name>
<protein>
    <recommendedName>
        <fullName evidence="1">ESAT-6-like protein</fullName>
    </recommendedName>
</protein>
<feature type="region of interest" description="Disordered" evidence="2">
    <location>
        <begin position="85"/>
        <end position="104"/>
    </location>
</feature>
<organism evidence="3 4">
    <name type="scientific">Mycolicibacterium frederiksbergense</name>
    <dbReference type="NCBI Taxonomy" id="117567"/>
    <lineage>
        <taxon>Bacteria</taxon>
        <taxon>Bacillati</taxon>
        <taxon>Actinomycetota</taxon>
        <taxon>Actinomycetes</taxon>
        <taxon>Mycobacteriales</taxon>
        <taxon>Mycobacteriaceae</taxon>
        <taxon>Mycolicibacterium</taxon>
    </lineage>
</organism>
<accession>A0A6H0SF13</accession>
<dbReference type="Proteomes" id="UP000501849">
    <property type="component" value="Chromosome"/>
</dbReference>
<dbReference type="KEGG" id="mfre:EXE63_32215"/>
<evidence type="ECO:0000313" key="4">
    <source>
        <dbReference type="Proteomes" id="UP000501849"/>
    </source>
</evidence>
<dbReference type="AlphaFoldDB" id="A0A6H0SF13"/>
<sequence>MAGHLEVDTDAAFSTSRSVSADAEELREGVAELSHEWANVSRGWSGAAASAYSPLFQEWQEGAAKLVESLAESANLLAEAAVRYQEQDTASSESVAATARQMGL</sequence>
<proteinExistence type="inferred from homology"/>
<dbReference type="InterPro" id="IPR010310">
    <property type="entry name" value="T7SS_ESAT-6-like"/>
</dbReference>
<dbReference type="EMBL" id="CP038799">
    <property type="protein sequence ID" value="QIV85029.1"/>
    <property type="molecule type" value="Genomic_DNA"/>
</dbReference>
<evidence type="ECO:0000256" key="1">
    <source>
        <dbReference type="RuleBase" id="RU362001"/>
    </source>
</evidence>
<evidence type="ECO:0000256" key="2">
    <source>
        <dbReference type="SAM" id="MobiDB-lite"/>
    </source>
</evidence>
<evidence type="ECO:0000313" key="3">
    <source>
        <dbReference type="EMBL" id="QIV85029.1"/>
    </source>
</evidence>
<keyword evidence="4" id="KW-1185">Reference proteome</keyword>
<gene>
    <name evidence="3" type="ORF">EXE63_32215</name>
</gene>
<reference evidence="3 4" key="1">
    <citation type="submission" date="2019-04" db="EMBL/GenBank/DDBJ databases">
        <title>Draft, Whole-Genome Sequence of the Anthracene-degrading Mycobacterium frederiksbergense LB501T, Isolated from a Polycyclic Aromatic Hydrocarbon (PAH)-Contaminated Soil.</title>
        <authorList>
            <person name="Augelletti F."/>
        </authorList>
    </citation>
    <scope>NUCLEOTIDE SEQUENCE [LARGE SCALE GENOMIC DNA]</scope>
    <source>
        <strain evidence="3 4">LB 501T</strain>
    </source>
</reference>
<dbReference type="Gene3D" id="1.10.287.1060">
    <property type="entry name" value="ESAT-6-like"/>
    <property type="match status" value="1"/>
</dbReference>
<comment type="similarity">
    <text evidence="1">Belongs to the WXG100 family.</text>
</comment>
<dbReference type="RefSeq" id="WP_168145320.1">
    <property type="nucleotide sequence ID" value="NZ_CP038799.1"/>
</dbReference>
<dbReference type="SUPFAM" id="SSF140453">
    <property type="entry name" value="EsxAB dimer-like"/>
    <property type="match status" value="1"/>
</dbReference>
<dbReference type="InterPro" id="IPR036689">
    <property type="entry name" value="ESAT-6-like_sf"/>
</dbReference>
<dbReference type="NCBIfam" id="TIGR03930">
    <property type="entry name" value="WXG100_ESAT6"/>
    <property type="match status" value="1"/>
</dbReference>
<dbReference type="Pfam" id="PF06013">
    <property type="entry name" value="WXG100"/>
    <property type="match status" value="1"/>
</dbReference>